<gene>
    <name evidence="2" type="ORF">ABID37_002112</name>
</gene>
<keyword evidence="3" id="KW-1185">Reference proteome</keyword>
<protein>
    <submittedName>
        <fullName evidence="2">Uncharacterized protein</fullName>
    </submittedName>
</protein>
<organism evidence="2 3">
    <name type="scientific">Aquamicrobium terrae</name>
    <dbReference type="NCBI Taxonomy" id="1324945"/>
    <lineage>
        <taxon>Bacteria</taxon>
        <taxon>Pseudomonadati</taxon>
        <taxon>Pseudomonadota</taxon>
        <taxon>Alphaproteobacteria</taxon>
        <taxon>Hyphomicrobiales</taxon>
        <taxon>Phyllobacteriaceae</taxon>
        <taxon>Aquamicrobium</taxon>
    </lineage>
</organism>
<name>A0ABV2N240_9HYPH</name>
<accession>A0ABV2N240</accession>
<sequence length="262" mass="29330">MKAVLAGEVRDDSTFGEYASLFGFFRSAVMQEGRLLETAIEQATQENPDLKLLPTKSMPIVPAAQEMLKRTPSDEIKGVRFPSRVHATESYKPDLFVVNRQSHSGLILDIKRSLGSYRPQEVDRLRFRMLAVAAIAPEWVAEHQGPLLVKIETAIVDGADEISDPERGVFRLSEIDDLLETDCAAEFVRDVRDAFSRRVKDELARRCRTLVNPVEPDRIPDAENLAANDHSSPRAESASVIPLQTPVTAQPRFGYARRPNLH</sequence>
<evidence type="ECO:0000256" key="1">
    <source>
        <dbReference type="SAM" id="MobiDB-lite"/>
    </source>
</evidence>
<evidence type="ECO:0000313" key="2">
    <source>
        <dbReference type="EMBL" id="MET3791902.1"/>
    </source>
</evidence>
<comment type="caution">
    <text evidence="2">The sequence shown here is derived from an EMBL/GenBank/DDBJ whole genome shotgun (WGS) entry which is preliminary data.</text>
</comment>
<evidence type="ECO:0000313" key="3">
    <source>
        <dbReference type="Proteomes" id="UP001549076"/>
    </source>
</evidence>
<feature type="region of interest" description="Disordered" evidence="1">
    <location>
        <begin position="218"/>
        <end position="243"/>
    </location>
</feature>
<reference evidence="2 3" key="1">
    <citation type="submission" date="2024-06" db="EMBL/GenBank/DDBJ databases">
        <title>Genomic Encyclopedia of Type Strains, Phase IV (KMG-IV): sequencing the most valuable type-strain genomes for metagenomic binning, comparative biology and taxonomic classification.</title>
        <authorList>
            <person name="Goeker M."/>
        </authorList>
    </citation>
    <scope>NUCLEOTIDE SEQUENCE [LARGE SCALE GENOMIC DNA]</scope>
    <source>
        <strain evidence="2 3">DSM 27865</strain>
    </source>
</reference>
<proteinExistence type="predicted"/>
<dbReference type="RefSeq" id="WP_354194406.1">
    <property type="nucleotide sequence ID" value="NZ_JBEPML010000006.1"/>
</dbReference>
<dbReference type="EMBL" id="JBEPML010000006">
    <property type="protein sequence ID" value="MET3791902.1"/>
    <property type="molecule type" value="Genomic_DNA"/>
</dbReference>
<dbReference type="Proteomes" id="UP001549076">
    <property type="component" value="Unassembled WGS sequence"/>
</dbReference>